<gene>
    <name evidence="1" type="ORF">L798_10652</name>
</gene>
<dbReference type="EMBL" id="KK852854">
    <property type="protein sequence ID" value="KDR14961.1"/>
    <property type="molecule type" value="Genomic_DNA"/>
</dbReference>
<organism evidence="1 2">
    <name type="scientific">Zootermopsis nevadensis</name>
    <name type="common">Dampwood termite</name>
    <dbReference type="NCBI Taxonomy" id="136037"/>
    <lineage>
        <taxon>Eukaryota</taxon>
        <taxon>Metazoa</taxon>
        <taxon>Ecdysozoa</taxon>
        <taxon>Arthropoda</taxon>
        <taxon>Hexapoda</taxon>
        <taxon>Insecta</taxon>
        <taxon>Pterygota</taxon>
        <taxon>Neoptera</taxon>
        <taxon>Polyneoptera</taxon>
        <taxon>Dictyoptera</taxon>
        <taxon>Blattodea</taxon>
        <taxon>Blattoidea</taxon>
        <taxon>Termitoidae</taxon>
        <taxon>Termopsidae</taxon>
        <taxon>Zootermopsis</taxon>
    </lineage>
</organism>
<name>A0A067QZL3_ZOONE</name>
<reference evidence="1 2" key="1">
    <citation type="journal article" date="2014" name="Nat. Commun.">
        <title>Molecular traces of alternative social organization in a termite genome.</title>
        <authorList>
            <person name="Terrapon N."/>
            <person name="Li C."/>
            <person name="Robertson H.M."/>
            <person name="Ji L."/>
            <person name="Meng X."/>
            <person name="Booth W."/>
            <person name="Chen Z."/>
            <person name="Childers C.P."/>
            <person name="Glastad K.M."/>
            <person name="Gokhale K."/>
            <person name="Gowin J."/>
            <person name="Gronenberg W."/>
            <person name="Hermansen R.A."/>
            <person name="Hu H."/>
            <person name="Hunt B.G."/>
            <person name="Huylmans A.K."/>
            <person name="Khalil S.M."/>
            <person name="Mitchell R.D."/>
            <person name="Munoz-Torres M.C."/>
            <person name="Mustard J.A."/>
            <person name="Pan H."/>
            <person name="Reese J.T."/>
            <person name="Scharf M.E."/>
            <person name="Sun F."/>
            <person name="Vogel H."/>
            <person name="Xiao J."/>
            <person name="Yang W."/>
            <person name="Yang Z."/>
            <person name="Yang Z."/>
            <person name="Zhou J."/>
            <person name="Zhu J."/>
            <person name="Brent C.S."/>
            <person name="Elsik C.G."/>
            <person name="Goodisman M.A."/>
            <person name="Liberles D.A."/>
            <person name="Roe R.M."/>
            <person name="Vargo E.L."/>
            <person name="Vilcinskas A."/>
            <person name="Wang J."/>
            <person name="Bornberg-Bauer E."/>
            <person name="Korb J."/>
            <person name="Zhang G."/>
            <person name="Liebig J."/>
        </authorList>
    </citation>
    <scope>NUCLEOTIDE SEQUENCE [LARGE SCALE GENOMIC DNA]</scope>
    <source>
        <tissue evidence="1">Whole organism</tissue>
    </source>
</reference>
<dbReference type="AlphaFoldDB" id="A0A067QZL3"/>
<evidence type="ECO:0000313" key="2">
    <source>
        <dbReference type="Proteomes" id="UP000027135"/>
    </source>
</evidence>
<keyword evidence="2" id="KW-1185">Reference proteome</keyword>
<protein>
    <submittedName>
        <fullName evidence="1">Uncharacterized protein</fullName>
    </submittedName>
</protein>
<dbReference type="InParanoid" id="A0A067QZL3"/>
<accession>A0A067QZL3</accession>
<proteinExistence type="predicted"/>
<dbReference type="Proteomes" id="UP000027135">
    <property type="component" value="Unassembled WGS sequence"/>
</dbReference>
<evidence type="ECO:0000313" key="1">
    <source>
        <dbReference type="EMBL" id="KDR14961.1"/>
    </source>
</evidence>
<sequence length="77" mass="8670">MGKHHEQETYFTFKPSGFVFIHCNHHLKGRVLHDRVAAEVSVVTVQQTAACQDNENTIPRSRLSSGYPQVTALLTYA</sequence>